<reference evidence="2 3" key="1">
    <citation type="submission" date="2024-02" db="EMBL/GenBank/DDBJ databases">
        <title>High-quality chromosome-scale genome assembly of Pensacola bahiagrass (Paspalum notatum Flugge var. saurae).</title>
        <authorList>
            <person name="Vega J.M."/>
            <person name="Podio M."/>
            <person name="Orjuela J."/>
            <person name="Siena L.A."/>
            <person name="Pessino S.C."/>
            <person name="Combes M.C."/>
            <person name="Mariac C."/>
            <person name="Albertini E."/>
            <person name="Pupilli F."/>
            <person name="Ortiz J.P.A."/>
            <person name="Leblanc O."/>
        </authorList>
    </citation>
    <scope>NUCLEOTIDE SEQUENCE [LARGE SCALE GENOMIC DNA]</scope>
    <source>
        <strain evidence="2">R1</strain>
        <tissue evidence="2">Leaf</tissue>
    </source>
</reference>
<keyword evidence="1" id="KW-1133">Transmembrane helix</keyword>
<keyword evidence="3" id="KW-1185">Reference proteome</keyword>
<dbReference type="EMBL" id="CP144745">
    <property type="protein sequence ID" value="WVZ50122.1"/>
    <property type="molecule type" value="Genomic_DNA"/>
</dbReference>
<dbReference type="AlphaFoldDB" id="A0AAQ3PNP3"/>
<dbReference type="Proteomes" id="UP001341281">
    <property type="component" value="Chromosome 01"/>
</dbReference>
<evidence type="ECO:0000313" key="2">
    <source>
        <dbReference type="EMBL" id="WVZ50122.1"/>
    </source>
</evidence>
<accession>A0AAQ3PNP3</accession>
<keyword evidence="1" id="KW-0812">Transmembrane</keyword>
<evidence type="ECO:0000256" key="1">
    <source>
        <dbReference type="SAM" id="Phobius"/>
    </source>
</evidence>
<name>A0AAQ3PNP3_PASNO</name>
<protein>
    <submittedName>
        <fullName evidence="2">Uncharacterized protein</fullName>
    </submittedName>
</protein>
<sequence length="90" mass="9653">MTAHIALLWGVGFIIDFWFLRSLSFISIHWHWLVSRTPALPVASSCLASGPPGVLRIGICEIGDEVANGIARSGVIVPLSVPTPHSPDPK</sequence>
<proteinExistence type="predicted"/>
<evidence type="ECO:0000313" key="3">
    <source>
        <dbReference type="Proteomes" id="UP001341281"/>
    </source>
</evidence>
<feature type="transmembrane region" description="Helical" evidence="1">
    <location>
        <begin position="6"/>
        <end position="26"/>
    </location>
</feature>
<organism evidence="2 3">
    <name type="scientific">Paspalum notatum var. saurae</name>
    <dbReference type="NCBI Taxonomy" id="547442"/>
    <lineage>
        <taxon>Eukaryota</taxon>
        <taxon>Viridiplantae</taxon>
        <taxon>Streptophyta</taxon>
        <taxon>Embryophyta</taxon>
        <taxon>Tracheophyta</taxon>
        <taxon>Spermatophyta</taxon>
        <taxon>Magnoliopsida</taxon>
        <taxon>Liliopsida</taxon>
        <taxon>Poales</taxon>
        <taxon>Poaceae</taxon>
        <taxon>PACMAD clade</taxon>
        <taxon>Panicoideae</taxon>
        <taxon>Andropogonodae</taxon>
        <taxon>Paspaleae</taxon>
        <taxon>Paspalinae</taxon>
        <taxon>Paspalum</taxon>
    </lineage>
</organism>
<gene>
    <name evidence="2" type="ORF">U9M48_001409</name>
</gene>
<keyword evidence="1" id="KW-0472">Membrane</keyword>